<dbReference type="AlphaFoldDB" id="A0A0Q9YCN5"/>
<dbReference type="STRING" id="437022.CC99x_01579"/>
<dbReference type="EMBL" id="LKHV01000007">
    <property type="protein sequence ID" value="KRG18367.1"/>
    <property type="molecule type" value="Genomic_DNA"/>
</dbReference>
<sequence>MIDKDMNVSIHMHWIDFCSMQQKPQIAVDETPTLALSTQMLIT</sequence>
<reference evidence="1" key="1">
    <citation type="submission" date="2015-09" db="EMBL/GenBank/DDBJ databases">
        <title>Draft Genome Sequences of Two Novel Amoeba-resistant Intranuclear Bacteria, Candidatus Berkiella cookevillensis and Candidatus Berkiella aquae.</title>
        <authorList>
            <person name="Mehari Y.T."/>
            <person name="Arivett B.A."/>
            <person name="Farone A.L."/>
            <person name="Gunderson J.H."/>
            <person name="Farone M.B."/>
        </authorList>
    </citation>
    <scope>NUCLEOTIDE SEQUENCE [LARGE SCALE GENOMIC DNA]</scope>
    <source>
        <strain evidence="1">CC99</strain>
    </source>
</reference>
<evidence type="ECO:0000313" key="1">
    <source>
        <dbReference type="EMBL" id="KRG18367.1"/>
    </source>
</evidence>
<name>A0A0Q9YCN5_9GAMM</name>
<gene>
    <name evidence="1" type="ORF">CC99x_01579</name>
</gene>
<accession>A0A0Q9YCN5</accession>
<comment type="caution">
    <text evidence="1">The sequence shown here is derived from an EMBL/GenBank/DDBJ whole genome shotgun (WGS) entry which is preliminary data.</text>
</comment>
<protein>
    <submittedName>
        <fullName evidence="1">Uncharacterized protein</fullName>
    </submittedName>
</protein>
<organism evidence="1">
    <name type="scientific">Candidatus Berkiella cookevillensis</name>
    <dbReference type="NCBI Taxonomy" id="437022"/>
    <lineage>
        <taxon>Bacteria</taxon>
        <taxon>Pseudomonadati</taxon>
        <taxon>Pseudomonadota</taxon>
        <taxon>Gammaproteobacteria</taxon>
        <taxon>Candidatus Berkiellales</taxon>
        <taxon>Candidatus Berkiellaceae</taxon>
        <taxon>Candidatus Berkiella</taxon>
    </lineage>
</organism>
<proteinExistence type="predicted"/>
<dbReference type="RefSeq" id="WP_259596599.1">
    <property type="nucleotide sequence ID" value="NZ_LKHV02000001.1"/>
</dbReference>